<organism evidence="1 2">
    <name type="scientific">Rhododendron griersonianum</name>
    <dbReference type="NCBI Taxonomy" id="479676"/>
    <lineage>
        <taxon>Eukaryota</taxon>
        <taxon>Viridiplantae</taxon>
        <taxon>Streptophyta</taxon>
        <taxon>Embryophyta</taxon>
        <taxon>Tracheophyta</taxon>
        <taxon>Spermatophyta</taxon>
        <taxon>Magnoliopsida</taxon>
        <taxon>eudicotyledons</taxon>
        <taxon>Gunneridae</taxon>
        <taxon>Pentapetalae</taxon>
        <taxon>asterids</taxon>
        <taxon>Ericales</taxon>
        <taxon>Ericaceae</taxon>
        <taxon>Ericoideae</taxon>
        <taxon>Rhodoreae</taxon>
        <taxon>Rhododendron</taxon>
    </lineage>
</organism>
<keyword evidence="2" id="KW-1185">Reference proteome</keyword>
<dbReference type="Pfam" id="PF06999">
    <property type="entry name" value="Suc_Fer-like"/>
    <property type="match status" value="1"/>
</dbReference>
<dbReference type="Gene3D" id="3.40.30.10">
    <property type="entry name" value="Glutaredoxin"/>
    <property type="match status" value="1"/>
</dbReference>
<evidence type="ECO:0000313" key="1">
    <source>
        <dbReference type="EMBL" id="KAG5561976.1"/>
    </source>
</evidence>
<comment type="caution">
    <text evidence="1">The sequence shown here is derived from an EMBL/GenBank/DDBJ whole genome shotgun (WGS) entry which is preliminary data.</text>
</comment>
<protein>
    <submittedName>
        <fullName evidence="1">Uncharacterized protein</fullName>
    </submittedName>
</protein>
<dbReference type="PANTHER" id="PTHR31902">
    <property type="entry name" value="ACTIN PATCHES DISTAL PROTEIN 1"/>
    <property type="match status" value="1"/>
</dbReference>
<accession>A0AAV6LB83</accession>
<sequence length="118" mass="13284">MFVTVLMTYMIKFNVKITDPTRTIEATVFPKVATEFYSLTAVDAMDVRQTYSDVDSFVEDVIMSGKLWASGVPEVLAGSHVFVCAHANRDKRCRVCGPVLIEKFEKEIETRGLKDQIS</sequence>
<dbReference type="InterPro" id="IPR009737">
    <property type="entry name" value="Aim32/Apd1-like"/>
</dbReference>
<reference evidence="1" key="1">
    <citation type="submission" date="2020-08" db="EMBL/GenBank/DDBJ databases">
        <title>Plant Genome Project.</title>
        <authorList>
            <person name="Zhang R.-G."/>
        </authorList>
    </citation>
    <scope>NUCLEOTIDE SEQUENCE</scope>
    <source>
        <strain evidence="1">WSP0</strain>
        <tissue evidence="1">Leaf</tissue>
    </source>
</reference>
<dbReference type="Proteomes" id="UP000823749">
    <property type="component" value="Chromosome 2"/>
</dbReference>
<name>A0AAV6LB83_9ERIC</name>
<dbReference type="AlphaFoldDB" id="A0AAV6LB83"/>
<proteinExistence type="predicted"/>
<dbReference type="EMBL" id="JACTNZ010000002">
    <property type="protein sequence ID" value="KAG5561976.1"/>
    <property type="molecule type" value="Genomic_DNA"/>
</dbReference>
<evidence type="ECO:0000313" key="2">
    <source>
        <dbReference type="Proteomes" id="UP000823749"/>
    </source>
</evidence>
<dbReference type="PANTHER" id="PTHR31902:SF10">
    <property type="entry name" value="SUCRASE_FERREDOXIN-LIKE FAMILY PROTEIN"/>
    <property type="match status" value="1"/>
</dbReference>
<gene>
    <name evidence="1" type="ORF">RHGRI_004870</name>
</gene>